<sequence>MSVLHSLPCALPTGALPADAAANADNISEAFASKLSTLSPDSLAKDAIWRDMFAVTGSLRTFYGAEACLAQWRHFHPKAATGSFKYRSSSAKVVAVGPAATWLECSYTFQAEAKPKRDCLAIVSLVYDGEKGEWVVWMVRTVLDQLSGHPNVDHYMPDTTANLPKEDQTQTRFECVVIGGGQAGLSVAGRLAALGVSYVLLEKNKAVGDNWRHRYKSTKLHTTRESSHLPFDRTFPESYPEYLTKNDLATGYSEWAKKFNINIWLDTSLQSGGWLADSQSWQLDIVREGKNQQVMATHLVMAVGAGCQIPVMPQYPDKSRFRGTILHSGEYVSADAWQGKKGIVVGTANTAHDVAEDMLSAGLSSVTMVQRSPTYVLPAEYYARMLNRIYTPTIPTLISDLGASTTPLGIARLVNRTVLNGMAAQDPERFERLAAAGFKVIRDGDIVYQLFEKFGGHYMDVGASGKIAAGFIKIKSDAGIARYSEDGLVLEDDSKIEADVIIYATGFVGNMRNSVRDLFGDEVAGRVEDFWGIDAEGEIKGAFKPSGHPHLWLHGGTCGQARFFSRFIAMQIRAELDGTPLFNAQE</sequence>
<dbReference type="GO" id="GO:0004497">
    <property type="term" value="F:monooxygenase activity"/>
    <property type="evidence" value="ECO:0007669"/>
    <property type="project" value="TreeGrafter"/>
</dbReference>
<dbReference type="PANTHER" id="PTHR43539">
    <property type="entry name" value="FLAVIN-BINDING MONOOXYGENASE-LIKE PROTEIN (AFU_ORTHOLOGUE AFUA_4G09220)"/>
    <property type="match status" value="1"/>
</dbReference>
<proteinExistence type="predicted"/>
<dbReference type="AlphaFoldDB" id="A0AAN6MJ70"/>
<evidence type="ECO:0008006" key="4">
    <source>
        <dbReference type="Google" id="ProtNLM"/>
    </source>
</evidence>
<keyword evidence="1" id="KW-0560">Oxidoreductase</keyword>
<dbReference type="Pfam" id="PF13738">
    <property type="entry name" value="Pyr_redox_3"/>
    <property type="match status" value="1"/>
</dbReference>
<evidence type="ECO:0000256" key="1">
    <source>
        <dbReference type="ARBA" id="ARBA00023002"/>
    </source>
</evidence>
<dbReference type="InterPro" id="IPR036188">
    <property type="entry name" value="FAD/NAD-bd_sf"/>
</dbReference>
<evidence type="ECO:0000313" key="2">
    <source>
        <dbReference type="EMBL" id="KAK3901900.1"/>
    </source>
</evidence>
<accession>A0AAN6MJ70</accession>
<dbReference type="SUPFAM" id="SSF51905">
    <property type="entry name" value="FAD/NAD(P)-binding domain"/>
    <property type="match status" value="1"/>
</dbReference>
<dbReference type="EMBL" id="MU855547">
    <property type="protein sequence ID" value="KAK3901900.1"/>
    <property type="molecule type" value="Genomic_DNA"/>
</dbReference>
<dbReference type="Gene3D" id="3.50.50.60">
    <property type="entry name" value="FAD/NAD(P)-binding domain"/>
    <property type="match status" value="1"/>
</dbReference>
<protein>
    <recommendedName>
        <fullName evidence="4">Flavin-containing monooxygenase</fullName>
    </recommendedName>
</protein>
<reference evidence="2" key="1">
    <citation type="journal article" date="2023" name="Mol. Phylogenet. Evol.">
        <title>Genome-scale phylogeny and comparative genomics of the fungal order Sordariales.</title>
        <authorList>
            <person name="Hensen N."/>
            <person name="Bonometti L."/>
            <person name="Westerberg I."/>
            <person name="Brannstrom I.O."/>
            <person name="Guillou S."/>
            <person name="Cros-Aarteil S."/>
            <person name="Calhoun S."/>
            <person name="Haridas S."/>
            <person name="Kuo A."/>
            <person name="Mondo S."/>
            <person name="Pangilinan J."/>
            <person name="Riley R."/>
            <person name="LaButti K."/>
            <person name="Andreopoulos B."/>
            <person name="Lipzen A."/>
            <person name="Chen C."/>
            <person name="Yan M."/>
            <person name="Daum C."/>
            <person name="Ng V."/>
            <person name="Clum A."/>
            <person name="Steindorff A."/>
            <person name="Ohm R.A."/>
            <person name="Martin F."/>
            <person name="Silar P."/>
            <person name="Natvig D.O."/>
            <person name="Lalanne C."/>
            <person name="Gautier V."/>
            <person name="Ament-Velasquez S.L."/>
            <person name="Kruys A."/>
            <person name="Hutchinson M.I."/>
            <person name="Powell A.J."/>
            <person name="Barry K."/>
            <person name="Miller A.N."/>
            <person name="Grigoriev I.V."/>
            <person name="Debuchy R."/>
            <person name="Gladieux P."/>
            <person name="Hiltunen Thoren M."/>
            <person name="Johannesson H."/>
        </authorList>
    </citation>
    <scope>NUCLEOTIDE SEQUENCE</scope>
    <source>
        <strain evidence="2">CBS 103.79</strain>
    </source>
</reference>
<reference evidence="2" key="2">
    <citation type="submission" date="2023-05" db="EMBL/GenBank/DDBJ databases">
        <authorList>
            <consortium name="Lawrence Berkeley National Laboratory"/>
            <person name="Steindorff A."/>
            <person name="Hensen N."/>
            <person name="Bonometti L."/>
            <person name="Westerberg I."/>
            <person name="Brannstrom I.O."/>
            <person name="Guillou S."/>
            <person name="Cros-Aarteil S."/>
            <person name="Calhoun S."/>
            <person name="Haridas S."/>
            <person name="Kuo A."/>
            <person name="Mondo S."/>
            <person name="Pangilinan J."/>
            <person name="Riley R."/>
            <person name="Labutti K."/>
            <person name="Andreopoulos B."/>
            <person name="Lipzen A."/>
            <person name="Chen C."/>
            <person name="Yanf M."/>
            <person name="Daum C."/>
            <person name="Ng V."/>
            <person name="Clum A."/>
            <person name="Ohm R."/>
            <person name="Martin F."/>
            <person name="Silar P."/>
            <person name="Natvig D."/>
            <person name="Lalanne C."/>
            <person name="Gautier V."/>
            <person name="Ament-Velasquez S.L."/>
            <person name="Kruys A."/>
            <person name="Hutchinson M.I."/>
            <person name="Powell A.J."/>
            <person name="Barry K."/>
            <person name="Miller A.N."/>
            <person name="Grigoriev I.V."/>
            <person name="Debuchy R."/>
            <person name="Gladieux P."/>
            <person name="Thoren M.H."/>
            <person name="Johannesson H."/>
        </authorList>
    </citation>
    <scope>NUCLEOTIDE SEQUENCE</scope>
    <source>
        <strain evidence="2">CBS 103.79</strain>
    </source>
</reference>
<dbReference type="GO" id="GO:0050660">
    <property type="term" value="F:flavin adenine dinucleotide binding"/>
    <property type="evidence" value="ECO:0007669"/>
    <property type="project" value="TreeGrafter"/>
</dbReference>
<gene>
    <name evidence="2" type="ORF">C8A05DRAFT_44560</name>
</gene>
<dbReference type="PANTHER" id="PTHR43539:SF68">
    <property type="entry name" value="FLAVIN-BINDING MONOOXYGENASE-LIKE PROTEIN (AFU_ORTHOLOGUE AFUA_4G09220)"/>
    <property type="match status" value="1"/>
</dbReference>
<comment type="caution">
    <text evidence="2">The sequence shown here is derived from an EMBL/GenBank/DDBJ whole genome shotgun (WGS) entry which is preliminary data.</text>
</comment>
<keyword evidence="3" id="KW-1185">Reference proteome</keyword>
<dbReference type="InterPro" id="IPR050982">
    <property type="entry name" value="Auxin_biosynth/cation_transpt"/>
</dbReference>
<dbReference type="Proteomes" id="UP001303889">
    <property type="component" value="Unassembled WGS sequence"/>
</dbReference>
<name>A0AAN6MJ70_9PEZI</name>
<evidence type="ECO:0000313" key="3">
    <source>
        <dbReference type="Proteomes" id="UP001303889"/>
    </source>
</evidence>
<organism evidence="2 3">
    <name type="scientific">Staphylotrichum tortipilum</name>
    <dbReference type="NCBI Taxonomy" id="2831512"/>
    <lineage>
        <taxon>Eukaryota</taxon>
        <taxon>Fungi</taxon>
        <taxon>Dikarya</taxon>
        <taxon>Ascomycota</taxon>
        <taxon>Pezizomycotina</taxon>
        <taxon>Sordariomycetes</taxon>
        <taxon>Sordariomycetidae</taxon>
        <taxon>Sordariales</taxon>
        <taxon>Chaetomiaceae</taxon>
        <taxon>Staphylotrichum</taxon>
    </lineage>
</organism>